<keyword evidence="5 7" id="KW-0472">Membrane</keyword>
<evidence type="ECO:0000256" key="3">
    <source>
        <dbReference type="ARBA" id="ARBA00022692"/>
    </source>
</evidence>
<protein>
    <submittedName>
        <fullName evidence="10">Macrolide export ATP-binding/permease protein MacB</fullName>
        <ecNumber evidence="10">3.6.3.-</ecNumber>
    </submittedName>
</protein>
<name>A0A379C863_9FIRM</name>
<comment type="similarity">
    <text evidence="6">Belongs to the ABC-4 integral membrane protein family.</text>
</comment>
<evidence type="ECO:0000256" key="5">
    <source>
        <dbReference type="ARBA" id="ARBA00023136"/>
    </source>
</evidence>
<dbReference type="AlphaFoldDB" id="A0A379C863"/>
<feature type="transmembrane region" description="Helical" evidence="7">
    <location>
        <begin position="293"/>
        <end position="319"/>
    </location>
</feature>
<evidence type="ECO:0000256" key="1">
    <source>
        <dbReference type="ARBA" id="ARBA00004651"/>
    </source>
</evidence>
<organism evidence="10 11">
    <name type="scientific">Peptoniphilus lacrimalis</name>
    <dbReference type="NCBI Taxonomy" id="33031"/>
    <lineage>
        <taxon>Bacteria</taxon>
        <taxon>Bacillati</taxon>
        <taxon>Bacillota</taxon>
        <taxon>Tissierellia</taxon>
        <taxon>Tissierellales</taxon>
        <taxon>Peptoniphilaceae</taxon>
        <taxon>Peptoniphilus</taxon>
    </lineage>
</organism>
<keyword evidence="10" id="KW-0067">ATP-binding</keyword>
<feature type="domain" description="MacB-like periplasmic core" evidence="9">
    <location>
        <begin position="21"/>
        <end position="249"/>
    </location>
</feature>
<evidence type="ECO:0000256" key="4">
    <source>
        <dbReference type="ARBA" id="ARBA00022989"/>
    </source>
</evidence>
<dbReference type="Pfam" id="PF12704">
    <property type="entry name" value="MacB_PCD"/>
    <property type="match status" value="1"/>
</dbReference>
<dbReference type="Pfam" id="PF02687">
    <property type="entry name" value="FtsX"/>
    <property type="match status" value="1"/>
</dbReference>
<keyword evidence="10" id="KW-0547">Nucleotide-binding</keyword>
<dbReference type="PANTHER" id="PTHR30572:SF4">
    <property type="entry name" value="ABC TRANSPORTER PERMEASE YTRF"/>
    <property type="match status" value="1"/>
</dbReference>
<gene>
    <name evidence="10" type="primary">macB_4</name>
    <name evidence="10" type="ORF">NCTC13149_01696</name>
</gene>
<dbReference type="InterPro" id="IPR050250">
    <property type="entry name" value="Macrolide_Exporter_MacB"/>
</dbReference>
<dbReference type="InterPro" id="IPR025857">
    <property type="entry name" value="MacB_PCD"/>
</dbReference>
<dbReference type="Proteomes" id="UP000255517">
    <property type="component" value="Unassembled WGS sequence"/>
</dbReference>
<dbReference type="EMBL" id="UGSZ01000001">
    <property type="protein sequence ID" value="SUB57836.1"/>
    <property type="molecule type" value="Genomic_DNA"/>
</dbReference>
<keyword evidence="2" id="KW-1003">Cell membrane</keyword>
<keyword evidence="10" id="KW-0378">Hydrolase</keyword>
<dbReference type="GO" id="GO:0022857">
    <property type="term" value="F:transmembrane transporter activity"/>
    <property type="evidence" value="ECO:0007669"/>
    <property type="project" value="TreeGrafter"/>
</dbReference>
<evidence type="ECO:0000313" key="10">
    <source>
        <dbReference type="EMBL" id="SUB57836.1"/>
    </source>
</evidence>
<dbReference type="PANTHER" id="PTHR30572">
    <property type="entry name" value="MEMBRANE COMPONENT OF TRANSPORTER-RELATED"/>
    <property type="match status" value="1"/>
</dbReference>
<dbReference type="GO" id="GO:0016787">
    <property type="term" value="F:hydrolase activity"/>
    <property type="evidence" value="ECO:0007669"/>
    <property type="project" value="UniProtKB-KW"/>
</dbReference>
<dbReference type="GO" id="GO:0005524">
    <property type="term" value="F:ATP binding"/>
    <property type="evidence" value="ECO:0007669"/>
    <property type="project" value="UniProtKB-KW"/>
</dbReference>
<dbReference type="STRING" id="1122949.GCA_000378725_01314"/>
<comment type="subcellular location">
    <subcellularLocation>
        <location evidence="1">Cell membrane</location>
        <topology evidence="1">Multi-pass membrane protein</topology>
    </subcellularLocation>
</comment>
<keyword evidence="3 7" id="KW-0812">Transmembrane</keyword>
<feature type="transmembrane region" description="Helical" evidence="7">
    <location>
        <begin position="21"/>
        <end position="45"/>
    </location>
</feature>
<evidence type="ECO:0000256" key="2">
    <source>
        <dbReference type="ARBA" id="ARBA00022475"/>
    </source>
</evidence>
<accession>A0A379C863</accession>
<evidence type="ECO:0000259" key="9">
    <source>
        <dbReference type="Pfam" id="PF12704"/>
    </source>
</evidence>
<evidence type="ECO:0000313" key="11">
    <source>
        <dbReference type="Proteomes" id="UP000255517"/>
    </source>
</evidence>
<dbReference type="GO" id="GO:0005886">
    <property type="term" value="C:plasma membrane"/>
    <property type="evidence" value="ECO:0007669"/>
    <property type="project" value="UniProtKB-SubCell"/>
</dbReference>
<feature type="transmembrane region" description="Helical" evidence="7">
    <location>
        <begin position="340"/>
        <end position="367"/>
    </location>
</feature>
<dbReference type="RefSeq" id="WP_019035010.1">
    <property type="nucleotide sequence ID" value="NZ_UGSZ01000001.1"/>
</dbReference>
<keyword evidence="4 7" id="KW-1133">Transmembrane helix</keyword>
<dbReference type="OrthoDB" id="9770036at2"/>
<evidence type="ECO:0000259" key="8">
    <source>
        <dbReference type="Pfam" id="PF02687"/>
    </source>
</evidence>
<evidence type="ECO:0000256" key="7">
    <source>
        <dbReference type="SAM" id="Phobius"/>
    </source>
</evidence>
<feature type="transmembrane region" description="Helical" evidence="7">
    <location>
        <begin position="379"/>
        <end position="400"/>
    </location>
</feature>
<evidence type="ECO:0000256" key="6">
    <source>
        <dbReference type="ARBA" id="ARBA00038076"/>
    </source>
</evidence>
<feature type="domain" description="ABC3 transporter permease C-terminal" evidence="8">
    <location>
        <begin position="297"/>
        <end position="410"/>
    </location>
</feature>
<proteinExistence type="inferred from homology"/>
<sequence length="417" mass="45549">MDFFETLRLSLEGLRANKMRSFLTMLGIIIGIGSVIGITTIGHAMTKSVNKAFDSIGNTAVEISIVPDEPKYSWEDIRYEDGLSVDMLKDLKENLSDIVKDYSIYGAGGSGKINQGDKSINVDINSTTSGSQYIQKIDMIGGRFLTDEDNTRSKYVAVISDKVVDKIFNGDIQSALGSEIKVKKADKLLVLTVVGVYKWEKIEVGVFGGSGDTSKIYIPYNVGEREINGWVSDYFSYAAFVLQNSDNVEEDCQSVSTYLKNKYFSKNDRVKIDTNSAVSQMKQMTSTMDSLQIAISAIAAISLLVGGIGVMNILLVSVTERTREIGIRKALGATRNDIRFQFITESVIICIVGGIFGIFLGGVLGIIGSSLLKMRSLPSITSVVVAVGFSMLIGIFFGYYPANKAAKLDPIEALRYE</sequence>
<reference evidence="10 11" key="1">
    <citation type="submission" date="2018-06" db="EMBL/GenBank/DDBJ databases">
        <authorList>
            <consortium name="Pathogen Informatics"/>
            <person name="Doyle S."/>
        </authorList>
    </citation>
    <scope>NUCLEOTIDE SEQUENCE [LARGE SCALE GENOMIC DNA]</scope>
    <source>
        <strain evidence="10 11">NCTC13149</strain>
    </source>
</reference>
<dbReference type="InterPro" id="IPR003838">
    <property type="entry name" value="ABC3_permease_C"/>
</dbReference>
<dbReference type="EC" id="3.6.3.-" evidence="10"/>